<feature type="transmembrane region" description="Helical" evidence="1">
    <location>
        <begin position="128"/>
        <end position="149"/>
    </location>
</feature>
<feature type="transmembrane region" description="Helical" evidence="1">
    <location>
        <begin position="170"/>
        <end position="201"/>
    </location>
</feature>
<dbReference type="Pfam" id="PF12679">
    <property type="entry name" value="ABC2_membrane_2"/>
    <property type="match status" value="1"/>
</dbReference>
<dbReference type="Pfam" id="PF12040">
    <property type="entry name" value="DUF3526"/>
    <property type="match status" value="1"/>
</dbReference>
<dbReference type="EMBL" id="CP019949">
    <property type="protein sequence ID" value="ARN83989.1"/>
    <property type="molecule type" value="Genomic_DNA"/>
</dbReference>
<feature type="transmembrane region" description="Helical" evidence="1">
    <location>
        <begin position="243"/>
        <end position="263"/>
    </location>
</feature>
<evidence type="ECO:0000313" key="3">
    <source>
        <dbReference type="Proteomes" id="UP000193978"/>
    </source>
</evidence>
<dbReference type="AlphaFoldDB" id="A0A1W6N2F2"/>
<dbReference type="InterPro" id="IPR021913">
    <property type="entry name" value="DUF3526"/>
</dbReference>
<protein>
    <recommendedName>
        <fullName evidence="4">ABC transporter permease</fullName>
    </recommendedName>
</protein>
<keyword evidence="1" id="KW-1133">Transmembrane helix</keyword>
<dbReference type="GO" id="GO:0005886">
    <property type="term" value="C:plasma membrane"/>
    <property type="evidence" value="ECO:0007669"/>
    <property type="project" value="UniProtKB-SubCell"/>
</dbReference>
<keyword evidence="1" id="KW-0472">Membrane</keyword>
<gene>
    <name evidence="2" type="ORF">B1812_21700</name>
</gene>
<feature type="transmembrane region" description="Helical" evidence="1">
    <location>
        <begin position="21"/>
        <end position="40"/>
    </location>
</feature>
<geneLocation type="plasmid" evidence="2 3">
    <name>p1</name>
</geneLocation>
<proteinExistence type="predicted"/>
<feature type="transmembrane region" description="Helical" evidence="1">
    <location>
        <begin position="213"/>
        <end position="236"/>
    </location>
</feature>
<dbReference type="Proteomes" id="UP000193978">
    <property type="component" value="Plasmid p1"/>
</dbReference>
<organism evidence="2 3">
    <name type="scientific">Methylocystis bryophila</name>
    <dbReference type="NCBI Taxonomy" id="655015"/>
    <lineage>
        <taxon>Bacteria</taxon>
        <taxon>Pseudomonadati</taxon>
        <taxon>Pseudomonadota</taxon>
        <taxon>Alphaproteobacteria</taxon>
        <taxon>Hyphomicrobiales</taxon>
        <taxon>Methylocystaceae</taxon>
        <taxon>Methylocystis</taxon>
    </lineage>
</organism>
<keyword evidence="3" id="KW-1185">Reference proteome</keyword>
<evidence type="ECO:0000256" key="1">
    <source>
        <dbReference type="SAM" id="Phobius"/>
    </source>
</evidence>
<evidence type="ECO:0008006" key="4">
    <source>
        <dbReference type="Google" id="ProtNLM"/>
    </source>
</evidence>
<dbReference type="PANTHER" id="PTHR43471">
    <property type="entry name" value="ABC TRANSPORTER PERMEASE"/>
    <property type="match status" value="1"/>
</dbReference>
<dbReference type="GO" id="GO:0140359">
    <property type="term" value="F:ABC-type transporter activity"/>
    <property type="evidence" value="ECO:0007669"/>
    <property type="project" value="InterPro"/>
</dbReference>
<dbReference type="OrthoDB" id="184009at2"/>
<dbReference type="PANTHER" id="PTHR43471:SF1">
    <property type="entry name" value="ABC TRANSPORTER PERMEASE PROTEIN NOSY-RELATED"/>
    <property type="match status" value="1"/>
</dbReference>
<dbReference type="KEGG" id="mbry:B1812_21700"/>
<sequence>MIAVIAKKDLRGLIRDGRLPFVGGLALILLFTSIAAGWRLQSETAAERATVQERGYETWVKQGAKNPHSAAHLGMHVFKPEPPLALFDPGLEPFVGQSVWLEAHRQNDFGFRPAQDATGLRRFGDLSAAYVLQILMPLVIVVLGFDALAGERESGTLRQLASIGVAPGRLLWGKALAIGGASAALLIPALVLSLIATFQAATAGVVADNLARLIWLFVGYSLYLGTFLFVTLAVSISAPNTRIALVASLAIWATITIVVPRAASEAAQAYLPTPSRMDFDSALSVDLDAAQHKAYEENFHVSSWQQLPAEESGRALRIDDHAGYGVFDKHYGTLWDLFERQQRLQEWLGIASPLVALRSVSVSMAGTDLAQLRRFAVAAEAHRRLIQDMMSSERMAHPAEGYNYQAPAELWAKVPPFRFTELESAEAVAHCWKELTALSVAFGLSLLAATVTARRLSPM</sequence>
<reference evidence="2 3" key="1">
    <citation type="submission" date="2017-02" db="EMBL/GenBank/DDBJ databases">
        <authorList>
            <person name="Peterson S.W."/>
        </authorList>
    </citation>
    <scope>NUCLEOTIDE SEQUENCE [LARGE SCALE GENOMIC DNA]</scope>
    <source>
        <strain evidence="2 3">S285</strain>
        <plasmid evidence="3">Plasmid p1</plasmid>
    </source>
</reference>
<name>A0A1W6N2F2_9HYPH</name>
<evidence type="ECO:0000313" key="2">
    <source>
        <dbReference type="EMBL" id="ARN83989.1"/>
    </source>
</evidence>
<accession>A0A1W6N2F2</accession>
<keyword evidence="2" id="KW-0614">Plasmid</keyword>
<keyword evidence="1" id="KW-0812">Transmembrane</keyword>